<evidence type="ECO:0000313" key="4">
    <source>
        <dbReference type="Proteomes" id="UP001500979"/>
    </source>
</evidence>
<feature type="region of interest" description="Disordered" evidence="1">
    <location>
        <begin position="274"/>
        <end position="298"/>
    </location>
</feature>
<dbReference type="InterPro" id="IPR002925">
    <property type="entry name" value="Dienelactn_hydro"/>
</dbReference>
<sequence length="298" mass="32020">MAITEGRADDTLADFSARLVDVEGVSKTVCVAGSGPGVVLMPEMPGISPDVIRFARWIRDAGFTVYLPSLFGVDGAFPTTAEGEKVVRRACVSAEFRAFAGGGTSPVTAWLRGLARTALAECGGPGVGAIGLCFTGNFALTMTLESAVIAPVVNHPSLPLDDPGGLEISDEDAVTIRERIERDGLTVLAYRFDNDRWCTGQRFAAYRALLGDAFDDRVLPGEAANPNPPPFFRDIVGCPHSVVTAHLVDQQGHPTLRARDEILAFLATRLGHDQPPRKRHGFETDLDDITVRQPKNPR</sequence>
<proteinExistence type="predicted"/>
<evidence type="ECO:0000259" key="2">
    <source>
        <dbReference type="Pfam" id="PF01738"/>
    </source>
</evidence>
<keyword evidence="4" id="KW-1185">Reference proteome</keyword>
<organism evidence="3 4">
    <name type="scientific">Saccharopolyspora taberi</name>
    <dbReference type="NCBI Taxonomy" id="60895"/>
    <lineage>
        <taxon>Bacteria</taxon>
        <taxon>Bacillati</taxon>
        <taxon>Actinomycetota</taxon>
        <taxon>Actinomycetes</taxon>
        <taxon>Pseudonocardiales</taxon>
        <taxon>Pseudonocardiaceae</taxon>
        <taxon>Saccharopolyspora</taxon>
    </lineage>
</organism>
<dbReference type="Pfam" id="PF01738">
    <property type="entry name" value="DLH"/>
    <property type="match status" value="1"/>
</dbReference>
<dbReference type="RefSeq" id="WP_344684934.1">
    <property type="nucleotide sequence ID" value="NZ_BAAAUX010000027.1"/>
</dbReference>
<accession>A0ABN3VKN7</accession>
<evidence type="ECO:0000313" key="3">
    <source>
        <dbReference type="EMBL" id="GAA2814059.1"/>
    </source>
</evidence>
<evidence type="ECO:0000256" key="1">
    <source>
        <dbReference type="SAM" id="MobiDB-lite"/>
    </source>
</evidence>
<protein>
    <submittedName>
        <fullName evidence="3">Dienelactone hydrolase family protein</fullName>
    </submittedName>
</protein>
<feature type="domain" description="Dienelactone hydrolase" evidence="2">
    <location>
        <begin position="35"/>
        <end position="158"/>
    </location>
</feature>
<comment type="caution">
    <text evidence="3">The sequence shown here is derived from an EMBL/GenBank/DDBJ whole genome shotgun (WGS) entry which is preliminary data.</text>
</comment>
<keyword evidence="3" id="KW-0378">Hydrolase</keyword>
<name>A0ABN3VKN7_9PSEU</name>
<gene>
    <name evidence="3" type="ORF">GCM10010470_56890</name>
</gene>
<dbReference type="GO" id="GO:0016787">
    <property type="term" value="F:hydrolase activity"/>
    <property type="evidence" value="ECO:0007669"/>
    <property type="project" value="UniProtKB-KW"/>
</dbReference>
<dbReference type="SUPFAM" id="SSF53474">
    <property type="entry name" value="alpha/beta-Hydrolases"/>
    <property type="match status" value="1"/>
</dbReference>
<dbReference type="EMBL" id="BAAAUX010000027">
    <property type="protein sequence ID" value="GAA2814059.1"/>
    <property type="molecule type" value="Genomic_DNA"/>
</dbReference>
<dbReference type="Gene3D" id="3.40.50.1820">
    <property type="entry name" value="alpha/beta hydrolase"/>
    <property type="match status" value="1"/>
</dbReference>
<dbReference type="InterPro" id="IPR029058">
    <property type="entry name" value="AB_hydrolase_fold"/>
</dbReference>
<dbReference type="Proteomes" id="UP001500979">
    <property type="component" value="Unassembled WGS sequence"/>
</dbReference>
<reference evidence="3 4" key="1">
    <citation type="journal article" date="2019" name="Int. J. Syst. Evol. Microbiol.">
        <title>The Global Catalogue of Microorganisms (GCM) 10K type strain sequencing project: providing services to taxonomists for standard genome sequencing and annotation.</title>
        <authorList>
            <consortium name="The Broad Institute Genomics Platform"/>
            <consortium name="The Broad Institute Genome Sequencing Center for Infectious Disease"/>
            <person name="Wu L."/>
            <person name="Ma J."/>
        </authorList>
    </citation>
    <scope>NUCLEOTIDE SEQUENCE [LARGE SCALE GENOMIC DNA]</scope>
    <source>
        <strain evidence="3 4">JCM 9383</strain>
    </source>
</reference>